<dbReference type="CDD" id="cd02440">
    <property type="entry name" value="AdoMet_MTases"/>
    <property type="match status" value="1"/>
</dbReference>
<dbReference type="Proteomes" id="UP000265742">
    <property type="component" value="Unassembled WGS sequence"/>
</dbReference>
<dbReference type="InterPro" id="IPR029063">
    <property type="entry name" value="SAM-dependent_MTases_sf"/>
</dbReference>
<evidence type="ECO:0000256" key="2">
    <source>
        <dbReference type="ARBA" id="ARBA00022679"/>
    </source>
</evidence>
<proteinExistence type="predicted"/>
<keyword evidence="1 4" id="KW-0489">Methyltransferase</keyword>
<dbReference type="AlphaFoldDB" id="A0A3A1U841"/>
<gene>
    <name evidence="4" type="ORF">D1781_07695</name>
</gene>
<evidence type="ECO:0000313" key="4">
    <source>
        <dbReference type="EMBL" id="RIX31228.1"/>
    </source>
</evidence>
<name>A0A3A1U841_9MICO</name>
<dbReference type="PANTHER" id="PTHR47816:SF4">
    <property type="entry name" value="RIBOSOMAL RNA SMALL SUBUNIT METHYLTRANSFERASE C"/>
    <property type="match status" value="1"/>
</dbReference>
<protein>
    <submittedName>
        <fullName evidence="4">Methyltransferase domain-containing protein</fullName>
    </submittedName>
</protein>
<dbReference type="SUPFAM" id="SSF53335">
    <property type="entry name" value="S-adenosyl-L-methionine-dependent methyltransferases"/>
    <property type="match status" value="1"/>
</dbReference>
<evidence type="ECO:0000313" key="5">
    <source>
        <dbReference type="Proteomes" id="UP000265742"/>
    </source>
</evidence>
<dbReference type="InterPro" id="IPR046977">
    <property type="entry name" value="RsmC/RlmG"/>
</dbReference>
<evidence type="ECO:0000259" key="3">
    <source>
        <dbReference type="Pfam" id="PF05175"/>
    </source>
</evidence>
<feature type="domain" description="Methyltransferase small" evidence="3">
    <location>
        <begin position="30"/>
        <end position="195"/>
    </location>
</feature>
<dbReference type="RefSeq" id="WP_119481590.1">
    <property type="nucleotide sequence ID" value="NZ_QXTG01000001.1"/>
</dbReference>
<reference evidence="5" key="1">
    <citation type="submission" date="2018-09" db="EMBL/GenBank/DDBJ databases">
        <authorList>
            <person name="Kim I."/>
        </authorList>
    </citation>
    <scope>NUCLEOTIDE SEQUENCE [LARGE SCALE GENOMIC DNA]</scope>
    <source>
        <strain evidence="5">DD4a</strain>
    </source>
</reference>
<dbReference type="OrthoDB" id="9764961at2"/>
<dbReference type="Pfam" id="PF05175">
    <property type="entry name" value="MTS"/>
    <property type="match status" value="1"/>
</dbReference>
<dbReference type="GO" id="GO:0008757">
    <property type="term" value="F:S-adenosylmethionine-dependent methyltransferase activity"/>
    <property type="evidence" value="ECO:0007669"/>
    <property type="project" value="InterPro"/>
</dbReference>
<keyword evidence="2 4" id="KW-0808">Transferase</keyword>
<dbReference type="InterPro" id="IPR007848">
    <property type="entry name" value="Small_mtfrase_dom"/>
</dbReference>
<dbReference type="PANTHER" id="PTHR47816">
    <property type="entry name" value="RIBOSOMAL RNA SMALL SUBUNIT METHYLTRANSFERASE C"/>
    <property type="match status" value="1"/>
</dbReference>
<accession>A0A3A1U841</accession>
<keyword evidence="5" id="KW-1185">Reference proteome</keyword>
<dbReference type="EMBL" id="QXTG01000001">
    <property type="protein sequence ID" value="RIX31228.1"/>
    <property type="molecule type" value="Genomic_DNA"/>
</dbReference>
<evidence type="ECO:0000256" key="1">
    <source>
        <dbReference type="ARBA" id="ARBA00022603"/>
    </source>
</evidence>
<dbReference type="GO" id="GO:0032259">
    <property type="term" value="P:methylation"/>
    <property type="evidence" value="ECO:0007669"/>
    <property type="project" value="UniProtKB-KW"/>
</dbReference>
<organism evidence="4 5">
    <name type="scientific">Amnibacterium setariae</name>
    <dbReference type="NCBI Taxonomy" id="2306585"/>
    <lineage>
        <taxon>Bacteria</taxon>
        <taxon>Bacillati</taxon>
        <taxon>Actinomycetota</taxon>
        <taxon>Actinomycetes</taxon>
        <taxon>Micrococcales</taxon>
        <taxon>Microbacteriaceae</taxon>
        <taxon>Amnibacterium</taxon>
    </lineage>
</organism>
<comment type="caution">
    <text evidence="4">The sequence shown here is derived from an EMBL/GenBank/DDBJ whole genome shotgun (WGS) entry which is preliminary data.</text>
</comment>
<dbReference type="Gene3D" id="3.40.50.150">
    <property type="entry name" value="Vaccinia Virus protein VP39"/>
    <property type="match status" value="1"/>
</dbReference>
<sequence>MDGEHYFTARPASELHERTIRVVLQGETFDLKTADGVFSSEHLDTGTAVLLATVPPPATEGDLLDLGCGWGPIAIALARRSPGASVWAVDVNERALTLAAANALIAGVEVKATWPQGIPEDVRFATIWSNPPIRIGKAALHELLAMWLPRLAPGGTAWLVVAKQLGADSLQRWVAETFPDLAVSRATTDKGFRVLRVSRP</sequence>